<dbReference type="Pfam" id="PF00348">
    <property type="entry name" value="polyprenyl_synt"/>
    <property type="match status" value="1"/>
</dbReference>
<keyword evidence="8" id="KW-1185">Reference proteome</keyword>
<dbReference type="Gene3D" id="1.10.600.10">
    <property type="entry name" value="Farnesyl Diphosphate Synthase"/>
    <property type="match status" value="1"/>
</dbReference>
<evidence type="ECO:0000256" key="2">
    <source>
        <dbReference type="ARBA" id="ARBA00006706"/>
    </source>
</evidence>
<evidence type="ECO:0000256" key="1">
    <source>
        <dbReference type="ARBA" id="ARBA00001946"/>
    </source>
</evidence>
<sequence>MKIHPMWEAYPELQSELIQTIELIDSRIHLRNKSIEHALVDMLNTGGKLVRPAYTLLFSTFGEEHDPNRARAFAAAIEVLHMATLIHDDIIDDSPKRRGQHSIQSRYGKDIAVYAGDYLFTVSFKLIADYSNSMKQMQINTKGMEKILMGEIDQMHLRYNQKITIRNYLTQISGKTAQLFALSCYSGALESGQTERFARNCYYIGSHIGMAFQIKDDILDYTQTTDGFGKPVLEDVRQGIYSAPLIYAMHKKNAPFKELLEKKDQLTKKETQTIQQFVIHSGGLDEAKRLAEKYTDKALKRIDQLPDSSEKEMIRNLTLSLLDRTI</sequence>
<dbReference type="PROSITE" id="PS00444">
    <property type="entry name" value="POLYPRENYL_SYNTHASE_2"/>
    <property type="match status" value="1"/>
</dbReference>
<dbReference type="SFLD" id="SFLDS00005">
    <property type="entry name" value="Isoprenoid_Synthase_Type_I"/>
    <property type="match status" value="1"/>
</dbReference>
<accession>A0A1H1A142</accession>
<dbReference type="GO" id="GO:0004659">
    <property type="term" value="F:prenyltransferase activity"/>
    <property type="evidence" value="ECO:0007669"/>
    <property type="project" value="InterPro"/>
</dbReference>
<organism evidence="7 8">
    <name type="scientific">Carnobacterium viridans</name>
    <dbReference type="NCBI Taxonomy" id="174587"/>
    <lineage>
        <taxon>Bacteria</taxon>
        <taxon>Bacillati</taxon>
        <taxon>Bacillota</taxon>
        <taxon>Bacilli</taxon>
        <taxon>Lactobacillales</taxon>
        <taxon>Carnobacteriaceae</taxon>
        <taxon>Carnobacterium</taxon>
    </lineage>
</organism>
<dbReference type="RefSeq" id="WP_035020914.1">
    <property type="nucleotide sequence ID" value="NZ_CP084916.1"/>
</dbReference>
<dbReference type="Proteomes" id="UP000199481">
    <property type="component" value="Unassembled WGS sequence"/>
</dbReference>
<dbReference type="PANTHER" id="PTHR12001">
    <property type="entry name" value="GERANYLGERANYL PYROPHOSPHATE SYNTHASE"/>
    <property type="match status" value="1"/>
</dbReference>
<dbReference type="EMBL" id="FNJW01000008">
    <property type="protein sequence ID" value="SDQ33211.1"/>
    <property type="molecule type" value="Genomic_DNA"/>
</dbReference>
<keyword evidence="5" id="KW-0460">Magnesium</keyword>
<comment type="cofactor">
    <cofactor evidence="1">
        <name>Mg(2+)</name>
        <dbReference type="ChEBI" id="CHEBI:18420"/>
    </cofactor>
</comment>
<evidence type="ECO:0000256" key="6">
    <source>
        <dbReference type="RuleBase" id="RU004466"/>
    </source>
</evidence>
<evidence type="ECO:0000256" key="5">
    <source>
        <dbReference type="ARBA" id="ARBA00022842"/>
    </source>
</evidence>
<keyword evidence="4" id="KW-0479">Metal-binding</keyword>
<evidence type="ECO:0000313" key="8">
    <source>
        <dbReference type="Proteomes" id="UP000199481"/>
    </source>
</evidence>
<dbReference type="GO" id="GO:0046872">
    <property type="term" value="F:metal ion binding"/>
    <property type="evidence" value="ECO:0007669"/>
    <property type="project" value="UniProtKB-KW"/>
</dbReference>
<dbReference type="InterPro" id="IPR000092">
    <property type="entry name" value="Polyprenyl_synt"/>
</dbReference>
<dbReference type="OrthoDB" id="9805316at2"/>
<reference evidence="8" key="1">
    <citation type="submission" date="2016-10" db="EMBL/GenBank/DDBJ databases">
        <authorList>
            <person name="Varghese N."/>
            <person name="Submissions S."/>
        </authorList>
    </citation>
    <scope>NUCLEOTIDE SEQUENCE [LARGE SCALE GENOMIC DNA]</scope>
    <source>
        <strain evidence="8">MPL-11</strain>
    </source>
</reference>
<proteinExistence type="inferred from homology"/>
<gene>
    <name evidence="7" type="ORF">SAMN04487752_1830</name>
</gene>
<dbReference type="PROSITE" id="PS00723">
    <property type="entry name" value="POLYPRENYL_SYNTHASE_1"/>
    <property type="match status" value="1"/>
</dbReference>
<evidence type="ECO:0000256" key="3">
    <source>
        <dbReference type="ARBA" id="ARBA00022679"/>
    </source>
</evidence>
<dbReference type="GO" id="GO:0008299">
    <property type="term" value="P:isoprenoid biosynthetic process"/>
    <property type="evidence" value="ECO:0007669"/>
    <property type="project" value="InterPro"/>
</dbReference>
<evidence type="ECO:0000313" key="7">
    <source>
        <dbReference type="EMBL" id="SDQ33211.1"/>
    </source>
</evidence>
<name>A0A1H1A142_9LACT</name>
<keyword evidence="3 6" id="KW-0808">Transferase</keyword>
<evidence type="ECO:0000256" key="4">
    <source>
        <dbReference type="ARBA" id="ARBA00022723"/>
    </source>
</evidence>
<dbReference type="SUPFAM" id="SSF48576">
    <property type="entry name" value="Terpenoid synthases"/>
    <property type="match status" value="1"/>
</dbReference>
<dbReference type="InterPro" id="IPR008949">
    <property type="entry name" value="Isoprenoid_synthase_dom_sf"/>
</dbReference>
<dbReference type="PANTHER" id="PTHR12001:SF69">
    <property type="entry name" value="ALL TRANS-POLYPRENYL-DIPHOSPHATE SYNTHASE PDSS1"/>
    <property type="match status" value="1"/>
</dbReference>
<protein>
    <submittedName>
        <fullName evidence="7">Heptaprenyl diphosphate synthase</fullName>
    </submittedName>
</protein>
<dbReference type="AlphaFoldDB" id="A0A1H1A142"/>
<comment type="similarity">
    <text evidence="2 6">Belongs to the FPP/GGPP synthase family.</text>
</comment>
<dbReference type="CDD" id="cd00685">
    <property type="entry name" value="Trans_IPPS_HT"/>
    <property type="match status" value="1"/>
</dbReference>
<dbReference type="InterPro" id="IPR033749">
    <property type="entry name" value="Polyprenyl_synt_CS"/>
</dbReference>